<evidence type="ECO:0008006" key="8">
    <source>
        <dbReference type="Google" id="ProtNLM"/>
    </source>
</evidence>
<gene>
    <name evidence="7" type="ORF">METZ01_LOCUS128205</name>
</gene>
<dbReference type="InterPro" id="IPR025110">
    <property type="entry name" value="AMP-bd_C"/>
</dbReference>
<evidence type="ECO:0000256" key="4">
    <source>
        <dbReference type="ARBA" id="ARBA00022840"/>
    </source>
</evidence>
<dbReference type="PANTHER" id="PTHR42921">
    <property type="entry name" value="ACETOACETYL-COA SYNTHETASE"/>
    <property type="match status" value="1"/>
</dbReference>
<dbReference type="InterPro" id="IPR000873">
    <property type="entry name" value="AMP-dep_synth/lig_dom"/>
</dbReference>
<evidence type="ECO:0000256" key="3">
    <source>
        <dbReference type="ARBA" id="ARBA00022741"/>
    </source>
</evidence>
<feature type="domain" description="AMP-binding enzyme C-terminal" evidence="6">
    <location>
        <begin position="556"/>
        <end position="625"/>
    </location>
</feature>
<comment type="similarity">
    <text evidence="1">Belongs to the ATP-dependent AMP-binding enzyme family.</text>
</comment>
<feature type="domain" description="AMP-dependent synthetase/ligase" evidence="5">
    <location>
        <begin position="109"/>
        <end position="485"/>
    </location>
</feature>
<dbReference type="Pfam" id="PF00501">
    <property type="entry name" value="AMP-binding"/>
    <property type="match status" value="1"/>
</dbReference>
<dbReference type="GO" id="GO:0030729">
    <property type="term" value="F:acetoacetate-CoA ligase activity"/>
    <property type="evidence" value="ECO:0007669"/>
    <property type="project" value="InterPro"/>
</dbReference>
<evidence type="ECO:0000313" key="7">
    <source>
        <dbReference type="EMBL" id="SVA75351.1"/>
    </source>
</evidence>
<organism evidence="7">
    <name type="scientific">marine metagenome</name>
    <dbReference type="NCBI Taxonomy" id="408172"/>
    <lineage>
        <taxon>unclassified sequences</taxon>
        <taxon>metagenomes</taxon>
        <taxon>ecological metagenomes</taxon>
    </lineage>
</organism>
<proteinExistence type="inferred from homology"/>
<dbReference type="InterPro" id="IPR005914">
    <property type="entry name" value="Acac_CoA_synth"/>
</dbReference>
<dbReference type="CDD" id="cd05943">
    <property type="entry name" value="AACS"/>
    <property type="match status" value="1"/>
</dbReference>
<keyword evidence="4" id="KW-0067">ATP-binding</keyword>
<dbReference type="PROSITE" id="PS00455">
    <property type="entry name" value="AMP_BINDING"/>
    <property type="match status" value="1"/>
</dbReference>
<dbReference type="PANTHER" id="PTHR42921:SF1">
    <property type="entry name" value="ACETOACETYL-COA SYNTHETASE"/>
    <property type="match status" value="1"/>
</dbReference>
<dbReference type="NCBIfam" id="NF002937">
    <property type="entry name" value="PRK03584.1"/>
    <property type="match status" value="1"/>
</dbReference>
<protein>
    <recommendedName>
        <fullName evidence="8">AMP-dependent synthetase/ligase domain-containing protein</fullName>
    </recommendedName>
</protein>
<evidence type="ECO:0000259" key="6">
    <source>
        <dbReference type="Pfam" id="PF13193"/>
    </source>
</evidence>
<dbReference type="GO" id="GO:0006629">
    <property type="term" value="P:lipid metabolic process"/>
    <property type="evidence" value="ECO:0007669"/>
    <property type="project" value="InterPro"/>
</dbReference>
<accession>A0A381YFN1</accession>
<dbReference type="Gene3D" id="3.30.300.30">
    <property type="match status" value="1"/>
</dbReference>
<reference evidence="7" key="1">
    <citation type="submission" date="2018-05" db="EMBL/GenBank/DDBJ databases">
        <authorList>
            <person name="Lanie J.A."/>
            <person name="Ng W.-L."/>
            <person name="Kazmierczak K.M."/>
            <person name="Andrzejewski T.M."/>
            <person name="Davidsen T.M."/>
            <person name="Wayne K.J."/>
            <person name="Tettelin H."/>
            <person name="Glass J.I."/>
            <person name="Rusch D."/>
            <person name="Podicherti R."/>
            <person name="Tsui H.-C.T."/>
            <person name="Winkler M.E."/>
        </authorList>
    </citation>
    <scope>NUCLEOTIDE SEQUENCE</scope>
</reference>
<dbReference type="SUPFAM" id="SSF56801">
    <property type="entry name" value="Acetyl-CoA synthetase-like"/>
    <property type="match status" value="1"/>
</dbReference>
<dbReference type="InterPro" id="IPR020845">
    <property type="entry name" value="AMP-binding_CS"/>
</dbReference>
<evidence type="ECO:0000256" key="1">
    <source>
        <dbReference type="ARBA" id="ARBA00006432"/>
    </source>
</evidence>
<dbReference type="Gene3D" id="3.40.50.12780">
    <property type="entry name" value="N-terminal domain of ligase-like"/>
    <property type="match status" value="1"/>
</dbReference>
<name>A0A381YFN1_9ZZZZ</name>
<dbReference type="EMBL" id="UINC01018032">
    <property type="protein sequence ID" value="SVA75351.1"/>
    <property type="molecule type" value="Genomic_DNA"/>
</dbReference>
<dbReference type="GO" id="GO:0005524">
    <property type="term" value="F:ATP binding"/>
    <property type="evidence" value="ECO:0007669"/>
    <property type="project" value="UniProtKB-KW"/>
</dbReference>
<sequence>MRGPGPDRQAVATLRQVTDPVWQPSRARAASARLADFQALAGVEGGYRDLHRWSVEDPGRFWSTVWDWCGVIGERGEGPAMVQGDRLTDTRFFPDSSLNFAENLMAHGDDDDPAILFRGEDGRRRDLSWGELRALVARLQSALREAGVRPGDRVAAWLPNVPETYAVMLATASLGAVFSSTSPDFGVDGVLDRFGQIEPVVLFATDGYHYAGRYHDVTSRLSDLADRMPTLPRIVVVPNTDQLETRGPLPDRSTTLADFLADHPADRPEFLRLPFDHPLYVLYSSGTTGTPKCIVHRAGGILLKHLTEHRLHCDIRAGDHIFYFTTAGWMMWNWLASGLASGATLVLYDGSPFHPGPERLFDLVDDCAISLLGVSAKFVDAVRKSGIRPCESHDLGSLRTICSTGSPLSPEGFEYVHADWKADVHVASISGGTDLCGCLVGGDPTGPVYAGQIQGPTLGMAIEVYDPAGQPLGTDQPGELVCTSPFPSMPLGLWGDDGRQYRASYFDRFPGAWHQGDFAQWTPEGGIVIHGRSDATLNPGGVRIGTAEIYRPVEQLDEVVECLAVGQDWEGDSRIVLFVVTSGGLDLDGNLVERIRSAVRTQASPRHVPAVVLRVEDLPRTRSGKVVELAVRDVVAGRPVTDMGALANPESLDYFRDRPELNPQLSPS</sequence>
<keyword evidence="3" id="KW-0547">Nucleotide-binding</keyword>
<evidence type="ECO:0000256" key="2">
    <source>
        <dbReference type="ARBA" id="ARBA00022598"/>
    </source>
</evidence>
<dbReference type="Pfam" id="PF13193">
    <property type="entry name" value="AMP-binding_C"/>
    <property type="match status" value="1"/>
</dbReference>
<dbReference type="InterPro" id="IPR042099">
    <property type="entry name" value="ANL_N_sf"/>
</dbReference>
<evidence type="ECO:0000259" key="5">
    <source>
        <dbReference type="Pfam" id="PF00501"/>
    </source>
</evidence>
<dbReference type="AlphaFoldDB" id="A0A381YFN1"/>
<keyword evidence="2" id="KW-0436">Ligase</keyword>
<dbReference type="NCBIfam" id="TIGR01217">
    <property type="entry name" value="ac_ac_CoA_syn"/>
    <property type="match status" value="1"/>
</dbReference>
<dbReference type="InterPro" id="IPR045851">
    <property type="entry name" value="AMP-bd_C_sf"/>
</dbReference>